<comment type="caution">
    <text evidence="3">The sequence shown here is derived from an EMBL/GenBank/DDBJ whole genome shotgun (WGS) entry which is preliminary data.</text>
</comment>
<keyword evidence="4" id="KW-1185">Reference proteome</keyword>
<dbReference type="Proteomes" id="UP001141806">
    <property type="component" value="Unassembled WGS sequence"/>
</dbReference>
<evidence type="ECO:0000256" key="1">
    <source>
        <dbReference type="ARBA" id="ARBA00022737"/>
    </source>
</evidence>
<organism evidence="3 4">
    <name type="scientific">Protea cynaroides</name>
    <dbReference type="NCBI Taxonomy" id="273540"/>
    <lineage>
        <taxon>Eukaryota</taxon>
        <taxon>Viridiplantae</taxon>
        <taxon>Streptophyta</taxon>
        <taxon>Embryophyta</taxon>
        <taxon>Tracheophyta</taxon>
        <taxon>Spermatophyta</taxon>
        <taxon>Magnoliopsida</taxon>
        <taxon>Proteales</taxon>
        <taxon>Proteaceae</taxon>
        <taxon>Protea</taxon>
    </lineage>
</organism>
<dbReference type="NCBIfam" id="TIGR00756">
    <property type="entry name" value="PPR"/>
    <property type="match status" value="1"/>
</dbReference>
<sequence length="230" mass="26343">MVPLTILFPGLEEHQSFFPSLLRFRFSPTNKTRNKCGENLFITVIRNYGIASHQQAIQLLLLHYQGLESAKVLDQSGAVIVLVYIVFLRLEQRDAGEELPKCWPVCCDFTSSKSDSDFTYGVMIEAYCKERKSGEALNLLDDMLENKFIPSSALCCKVIDVLREEEKVQDASGFVCCGETKVKNRGKKWSMLFQIRKRCRQGNHHITQIWNSRSTEDMADALPNQRQRKA</sequence>
<reference evidence="3" key="1">
    <citation type="journal article" date="2023" name="Plant J.">
        <title>The genome of the king protea, Protea cynaroides.</title>
        <authorList>
            <person name="Chang J."/>
            <person name="Duong T.A."/>
            <person name="Schoeman C."/>
            <person name="Ma X."/>
            <person name="Roodt D."/>
            <person name="Barker N."/>
            <person name="Li Z."/>
            <person name="Van de Peer Y."/>
            <person name="Mizrachi E."/>
        </authorList>
    </citation>
    <scope>NUCLEOTIDE SEQUENCE</scope>
    <source>
        <tissue evidence="3">Young leaves</tissue>
    </source>
</reference>
<dbReference type="PROSITE" id="PS51375">
    <property type="entry name" value="PPR"/>
    <property type="match status" value="1"/>
</dbReference>
<dbReference type="Pfam" id="PF01535">
    <property type="entry name" value="PPR"/>
    <property type="match status" value="1"/>
</dbReference>
<evidence type="ECO:0008006" key="5">
    <source>
        <dbReference type="Google" id="ProtNLM"/>
    </source>
</evidence>
<dbReference type="AlphaFoldDB" id="A0A9Q0K870"/>
<gene>
    <name evidence="3" type="ORF">NE237_017475</name>
</gene>
<evidence type="ECO:0000313" key="3">
    <source>
        <dbReference type="EMBL" id="KAJ4965626.1"/>
    </source>
</evidence>
<dbReference type="InterPro" id="IPR002885">
    <property type="entry name" value="PPR_rpt"/>
</dbReference>
<feature type="repeat" description="PPR" evidence="2">
    <location>
        <begin position="116"/>
        <end position="150"/>
    </location>
</feature>
<keyword evidence="1" id="KW-0677">Repeat</keyword>
<protein>
    <recommendedName>
        <fullName evidence="5">Pentatricopeptide repeat-containing protein</fullName>
    </recommendedName>
</protein>
<dbReference type="InterPro" id="IPR011990">
    <property type="entry name" value="TPR-like_helical_dom_sf"/>
</dbReference>
<proteinExistence type="predicted"/>
<dbReference type="OrthoDB" id="10644441at2759"/>
<dbReference type="EMBL" id="JAMYWD010000007">
    <property type="protein sequence ID" value="KAJ4965626.1"/>
    <property type="molecule type" value="Genomic_DNA"/>
</dbReference>
<evidence type="ECO:0000256" key="2">
    <source>
        <dbReference type="PROSITE-ProRule" id="PRU00708"/>
    </source>
</evidence>
<dbReference type="Gene3D" id="1.25.40.10">
    <property type="entry name" value="Tetratricopeptide repeat domain"/>
    <property type="match status" value="1"/>
</dbReference>
<name>A0A9Q0K870_9MAGN</name>
<evidence type="ECO:0000313" key="4">
    <source>
        <dbReference type="Proteomes" id="UP001141806"/>
    </source>
</evidence>
<accession>A0A9Q0K870</accession>